<keyword evidence="3" id="KW-1185">Reference proteome</keyword>
<dbReference type="AlphaFoldDB" id="A0A4C1U4A9"/>
<feature type="region of interest" description="Disordered" evidence="1">
    <location>
        <begin position="80"/>
        <end position="101"/>
    </location>
</feature>
<sequence length="109" mass="12987">MTFSLEGGESDRLPSYGRQHRQYFNAQAYRQRNTRTEVRRNEIFGTKSSAWWGPLTAAVDKATPTSGTYSLRRICDEKRECPRSHHRSRPPDRRVDEQGYYYQRIRKMK</sequence>
<dbReference type="Proteomes" id="UP000299102">
    <property type="component" value="Unassembled WGS sequence"/>
</dbReference>
<reference evidence="2 3" key="1">
    <citation type="journal article" date="2019" name="Commun. Biol.">
        <title>The bagworm genome reveals a unique fibroin gene that provides high tensile strength.</title>
        <authorList>
            <person name="Kono N."/>
            <person name="Nakamura H."/>
            <person name="Ohtoshi R."/>
            <person name="Tomita M."/>
            <person name="Numata K."/>
            <person name="Arakawa K."/>
        </authorList>
    </citation>
    <scope>NUCLEOTIDE SEQUENCE [LARGE SCALE GENOMIC DNA]</scope>
</reference>
<accession>A0A4C1U4A9</accession>
<comment type="caution">
    <text evidence="2">The sequence shown here is derived from an EMBL/GenBank/DDBJ whole genome shotgun (WGS) entry which is preliminary data.</text>
</comment>
<evidence type="ECO:0000313" key="3">
    <source>
        <dbReference type="Proteomes" id="UP000299102"/>
    </source>
</evidence>
<protein>
    <submittedName>
        <fullName evidence="2">Uncharacterized protein</fullName>
    </submittedName>
</protein>
<name>A0A4C1U4A9_EUMVA</name>
<feature type="compositionally biased region" description="Basic and acidic residues" evidence="1">
    <location>
        <begin position="80"/>
        <end position="97"/>
    </location>
</feature>
<evidence type="ECO:0000256" key="1">
    <source>
        <dbReference type="SAM" id="MobiDB-lite"/>
    </source>
</evidence>
<dbReference type="EMBL" id="BGZK01000126">
    <property type="protein sequence ID" value="GBP21223.1"/>
    <property type="molecule type" value="Genomic_DNA"/>
</dbReference>
<evidence type="ECO:0000313" key="2">
    <source>
        <dbReference type="EMBL" id="GBP21223.1"/>
    </source>
</evidence>
<proteinExistence type="predicted"/>
<organism evidence="2 3">
    <name type="scientific">Eumeta variegata</name>
    <name type="common">Bagworm moth</name>
    <name type="synonym">Eumeta japonica</name>
    <dbReference type="NCBI Taxonomy" id="151549"/>
    <lineage>
        <taxon>Eukaryota</taxon>
        <taxon>Metazoa</taxon>
        <taxon>Ecdysozoa</taxon>
        <taxon>Arthropoda</taxon>
        <taxon>Hexapoda</taxon>
        <taxon>Insecta</taxon>
        <taxon>Pterygota</taxon>
        <taxon>Neoptera</taxon>
        <taxon>Endopterygota</taxon>
        <taxon>Lepidoptera</taxon>
        <taxon>Glossata</taxon>
        <taxon>Ditrysia</taxon>
        <taxon>Tineoidea</taxon>
        <taxon>Psychidae</taxon>
        <taxon>Oiketicinae</taxon>
        <taxon>Eumeta</taxon>
    </lineage>
</organism>
<gene>
    <name evidence="2" type="ORF">EVAR_84348_1</name>
</gene>